<dbReference type="EMBL" id="OIVN01004223">
    <property type="protein sequence ID" value="SPD16137.1"/>
    <property type="molecule type" value="Genomic_DNA"/>
</dbReference>
<protein>
    <submittedName>
        <fullName evidence="1">Uncharacterized protein</fullName>
    </submittedName>
</protein>
<sequence>MSPSINSSKLKVWIQTKFDAPAGNDPVAIDFSLGMGKGEAWALMNVVTFYSKAALDVIGQRIYVASNGGCTDSCDYRGPYKSNKCLKKCGKPSQTMLVLSSLQSSLQVLELLMGLVGALVMASAAASSNGALAIVQKSEFLHACVGSKSSRVGVSINTFGDPCKGVTKSSAVEASCA</sequence>
<reference evidence="1" key="1">
    <citation type="submission" date="2018-02" db="EMBL/GenBank/DDBJ databases">
        <authorList>
            <person name="Cohen D.B."/>
            <person name="Kent A.D."/>
        </authorList>
    </citation>
    <scope>NUCLEOTIDE SEQUENCE</scope>
</reference>
<organism evidence="1">
    <name type="scientific">Fagus sylvatica</name>
    <name type="common">Beechnut</name>
    <dbReference type="NCBI Taxonomy" id="28930"/>
    <lineage>
        <taxon>Eukaryota</taxon>
        <taxon>Viridiplantae</taxon>
        <taxon>Streptophyta</taxon>
        <taxon>Embryophyta</taxon>
        <taxon>Tracheophyta</taxon>
        <taxon>Spermatophyta</taxon>
        <taxon>Magnoliopsida</taxon>
        <taxon>eudicotyledons</taxon>
        <taxon>Gunneridae</taxon>
        <taxon>Pentapetalae</taxon>
        <taxon>rosids</taxon>
        <taxon>fabids</taxon>
        <taxon>Fagales</taxon>
        <taxon>Fagaceae</taxon>
        <taxon>Fagus</taxon>
    </lineage>
</organism>
<dbReference type="AlphaFoldDB" id="A0A2N9HPT1"/>
<name>A0A2N9HPT1_FAGSY</name>
<gene>
    <name evidence="1" type="ORF">FSB_LOCUS44019</name>
</gene>
<proteinExistence type="predicted"/>
<accession>A0A2N9HPT1</accession>
<evidence type="ECO:0000313" key="1">
    <source>
        <dbReference type="EMBL" id="SPD16137.1"/>
    </source>
</evidence>